<evidence type="ECO:0000313" key="2">
    <source>
        <dbReference type="Proteomes" id="UP001153404"/>
    </source>
</evidence>
<keyword evidence="2" id="KW-1185">Reference proteome</keyword>
<organism evidence="1 2">
    <name type="scientific">Cohnella rhizosphaerae</name>
    <dbReference type="NCBI Taxonomy" id="1457232"/>
    <lineage>
        <taxon>Bacteria</taxon>
        <taxon>Bacillati</taxon>
        <taxon>Bacillota</taxon>
        <taxon>Bacilli</taxon>
        <taxon>Bacillales</taxon>
        <taxon>Paenibacillaceae</taxon>
        <taxon>Cohnella</taxon>
    </lineage>
</organism>
<gene>
    <name evidence="1" type="ORF">OMP40_06900</name>
</gene>
<dbReference type="Pfam" id="PF13798">
    <property type="entry name" value="PCYCGC"/>
    <property type="match status" value="1"/>
</dbReference>
<dbReference type="AlphaFoldDB" id="A0A9X4KQ35"/>
<dbReference type="Proteomes" id="UP001153404">
    <property type="component" value="Unassembled WGS sequence"/>
</dbReference>
<reference evidence="1" key="1">
    <citation type="submission" date="2022-10" db="EMBL/GenBank/DDBJ databases">
        <title>Comparative genomic analysis of Cohnella hashimotonis sp. nov., isolated from the International Space Station.</title>
        <authorList>
            <person name="Simpson A."/>
            <person name="Venkateswaran K."/>
        </authorList>
    </citation>
    <scope>NUCLEOTIDE SEQUENCE</scope>
    <source>
        <strain evidence="1">DSM 28161</strain>
    </source>
</reference>
<dbReference type="EMBL" id="JAPDIA010000003">
    <property type="protein sequence ID" value="MDG0809136.1"/>
    <property type="molecule type" value="Genomic_DNA"/>
</dbReference>
<accession>A0A9X4KQ35</accession>
<sequence>MLVILLFASACASKKENAHAHEHTDNDLLETTSSSQVQPAFLSGQPDEVRTVYRIAAAAKDILQWIPCYCGCGESAGHRSNYNCFIQQTKDDGSVVWTDHGTRCGVCLQIAVQSAQMKQKGASNKEIRAFIDETYKTGFGKPTDTPMPPV</sequence>
<protein>
    <submittedName>
        <fullName evidence="1">PCYCGC domain-containing protein</fullName>
    </submittedName>
</protein>
<comment type="caution">
    <text evidence="1">The sequence shown here is derived from an EMBL/GenBank/DDBJ whole genome shotgun (WGS) entry which is preliminary data.</text>
</comment>
<evidence type="ECO:0000313" key="1">
    <source>
        <dbReference type="EMBL" id="MDG0809136.1"/>
    </source>
</evidence>
<name>A0A9X4KQ35_9BACL</name>
<dbReference type="InterPro" id="IPR025673">
    <property type="entry name" value="PCYCGC"/>
</dbReference>
<proteinExistence type="predicted"/>